<proteinExistence type="predicted"/>
<sequence>MCLMDVTTNLFPKWKMYNVPTERVVSYSILLKQNREFQQFINQLKSEVSNKVSCCILDKISVTLCEEELNIYIFDKSTDIKSGEAKVLPVPDQMLKLNSVTVKRKFNDIENNKRVKTLKVSHEIRKKFCDCHERNNWKVYKRITRQPVVNYIDLLKADFDFSTIEDSEFHSIPSEDFQIPESLHVHENIKKHLTSSEKLFSNLKSTENFDPSMNSCQFTKADLDVELVQTENVHNRKENDKSDEKYAPQINSNTTSNKPILDTLKNVSCKNNYDALEETELSSRSLKNALVVDEFKNIENTQTCMPLPNTTQVPVPVMGFQSCNKSVSIDKLSKGFQSISSCKASVAPKTFQSISTSNFPETVGFQTAAGKSLNISEKAILAAQKMFDEVCSQEINLFDKDEAASSSKAKKPVYPVENNIDNEFNSVFADKFFEEFPFDDKEGELQQKVDLLQPLPLKLDNKVSQVGKVRKSLGGRRSLKPYSVKR</sequence>
<name>A0AAV6VX54_9ARAC</name>
<gene>
    <name evidence="2" type="ORF">JTE90_028538</name>
</gene>
<reference evidence="2 3" key="1">
    <citation type="journal article" date="2022" name="Nat. Ecol. Evol.">
        <title>A masculinizing supergene underlies an exaggerated male reproductive morph in a spider.</title>
        <authorList>
            <person name="Hendrickx F."/>
            <person name="De Corte Z."/>
            <person name="Sonet G."/>
            <person name="Van Belleghem S.M."/>
            <person name="Kostlbacher S."/>
            <person name="Vangestel C."/>
        </authorList>
    </citation>
    <scope>NUCLEOTIDE SEQUENCE [LARGE SCALE GENOMIC DNA]</scope>
    <source>
        <strain evidence="2">W744_W776</strain>
    </source>
</reference>
<evidence type="ECO:0000256" key="1">
    <source>
        <dbReference type="SAM" id="MobiDB-lite"/>
    </source>
</evidence>
<evidence type="ECO:0000313" key="2">
    <source>
        <dbReference type="EMBL" id="KAG8200356.1"/>
    </source>
</evidence>
<evidence type="ECO:0000313" key="3">
    <source>
        <dbReference type="Proteomes" id="UP000827092"/>
    </source>
</evidence>
<accession>A0AAV6VX54</accession>
<dbReference type="PROSITE" id="PS50138">
    <property type="entry name" value="BRCA2_REPEAT"/>
    <property type="match status" value="1"/>
</dbReference>
<dbReference type="InterPro" id="IPR002093">
    <property type="entry name" value="BRCA2_repeat"/>
</dbReference>
<dbReference type="EMBL" id="JAFNEN010000016">
    <property type="protein sequence ID" value="KAG8200356.1"/>
    <property type="molecule type" value="Genomic_DNA"/>
</dbReference>
<dbReference type="AlphaFoldDB" id="A0AAV6VX54"/>
<dbReference type="Pfam" id="PF00634">
    <property type="entry name" value="BRCA2"/>
    <property type="match status" value="1"/>
</dbReference>
<comment type="caution">
    <text evidence="2">The sequence shown here is derived from an EMBL/GenBank/DDBJ whole genome shotgun (WGS) entry which is preliminary data.</text>
</comment>
<protein>
    <submittedName>
        <fullName evidence="2">Uncharacterized protein</fullName>
    </submittedName>
</protein>
<organism evidence="2 3">
    <name type="scientific">Oedothorax gibbosus</name>
    <dbReference type="NCBI Taxonomy" id="931172"/>
    <lineage>
        <taxon>Eukaryota</taxon>
        <taxon>Metazoa</taxon>
        <taxon>Ecdysozoa</taxon>
        <taxon>Arthropoda</taxon>
        <taxon>Chelicerata</taxon>
        <taxon>Arachnida</taxon>
        <taxon>Araneae</taxon>
        <taxon>Araneomorphae</taxon>
        <taxon>Entelegynae</taxon>
        <taxon>Araneoidea</taxon>
        <taxon>Linyphiidae</taxon>
        <taxon>Erigoninae</taxon>
        <taxon>Oedothorax</taxon>
    </lineage>
</organism>
<feature type="compositionally biased region" description="Basic and acidic residues" evidence="1">
    <location>
        <begin position="233"/>
        <end position="246"/>
    </location>
</feature>
<feature type="region of interest" description="Disordered" evidence="1">
    <location>
        <begin position="233"/>
        <end position="257"/>
    </location>
</feature>
<dbReference type="Proteomes" id="UP000827092">
    <property type="component" value="Unassembled WGS sequence"/>
</dbReference>
<keyword evidence="3" id="KW-1185">Reference proteome</keyword>